<dbReference type="STRING" id="1121353.H924_12095"/>
<dbReference type="PATRIC" id="fig|1121353.3.peg.2472"/>
<dbReference type="KEGG" id="ccn:H924_12095"/>
<organism evidence="1 2">
    <name type="scientific">Corynebacterium callunae DSM 20147</name>
    <dbReference type="NCBI Taxonomy" id="1121353"/>
    <lineage>
        <taxon>Bacteria</taxon>
        <taxon>Bacillati</taxon>
        <taxon>Actinomycetota</taxon>
        <taxon>Actinomycetes</taxon>
        <taxon>Mycobacteriales</taxon>
        <taxon>Corynebacteriaceae</taxon>
        <taxon>Corynebacterium</taxon>
    </lineage>
</organism>
<dbReference type="Pfam" id="PF08310">
    <property type="entry name" value="LGFP"/>
    <property type="match status" value="4"/>
</dbReference>
<dbReference type="Proteomes" id="UP000011760">
    <property type="component" value="Chromosome"/>
</dbReference>
<dbReference type="InterPro" id="IPR050583">
    <property type="entry name" value="Mycobacterial_A85_antigen"/>
</dbReference>
<dbReference type="SUPFAM" id="SSF53474">
    <property type="entry name" value="alpha/beta-Hydrolases"/>
    <property type="match status" value="1"/>
</dbReference>
<name>M1UW41_9CORY</name>
<dbReference type="InterPro" id="IPR013207">
    <property type="entry name" value="LGFP"/>
</dbReference>
<evidence type="ECO:0000313" key="1">
    <source>
        <dbReference type="EMBL" id="AGG67842.1"/>
    </source>
</evidence>
<evidence type="ECO:0000313" key="2">
    <source>
        <dbReference type="Proteomes" id="UP000011760"/>
    </source>
</evidence>
<dbReference type="HOGENOM" id="CLU_026624_3_3_11"/>
<dbReference type="PANTHER" id="PTHR48098">
    <property type="entry name" value="ENTEROCHELIN ESTERASE-RELATED"/>
    <property type="match status" value="1"/>
</dbReference>
<dbReference type="Pfam" id="PF00756">
    <property type="entry name" value="Esterase"/>
    <property type="match status" value="1"/>
</dbReference>
<keyword evidence="2" id="KW-1185">Reference proteome</keyword>
<proteinExistence type="predicted"/>
<dbReference type="InterPro" id="IPR000801">
    <property type="entry name" value="Esterase-like"/>
</dbReference>
<dbReference type="RefSeq" id="WP_015652268.1">
    <property type="nucleotide sequence ID" value="NC_020506.1"/>
</dbReference>
<sequence>MRDTASRSTKSRSRSLWIAAGAIPTAIALTMSLTAPSAMAQSSNLSSSSAITDGAIGAITDGLTDYLQPNVEEIPAGEVTYPEIAGLPEGVRVISAEWSTSKHVVLTIQSAAMPETPIKVQVLLPRDWYSDPTREFPEIWALDGLRAIEEQSGWTIETNIEQYFADKNVMVVLPVGGESSFYSDWNEPNNGKNYKWETFLTQELAPILDKGFRSNTNRAITGISMGGTAAVNIATHYPDMFKFVGSFSGYLDTTSTGMPIAISAALADAGGYDVNAMWGPAGSERWYENDPKTNVAKLKGKSIYVSAGNGADDFGTEGSVATGPANPAGVGLEIISRMSTQTFVDAANNAGVNVVSSFRPSGVHAWPYWQFEMTQAFPYMADALGLSTDDRGAECTAVGAIAEATANGTLGACLTNEYPSSTGRAQDFANGRAYWSANTGAFGLYGRINARYSELGGPDSWLGFPTSNEMTTPDGVGRYVTFEHGSIYWTATTGPWEIPSDMLAAWGTQDFEKGSLGYPTGAAVEYNGGYRQEFQGGYIYRTNTNATYWVRGEIAKKYAADDVFAKLGFPTGNEQLINGGAFQTFEKGNIYWSAETGAHFILTGDIFNAWGAKGWEQGAYGFPTTDQTAITSGGQTIDFENGTIRQVNGNIEESR</sequence>
<dbReference type="Gene3D" id="3.40.50.1820">
    <property type="entry name" value="alpha/beta hydrolase"/>
    <property type="match status" value="1"/>
</dbReference>
<dbReference type="EMBL" id="CP004354">
    <property type="protein sequence ID" value="AGG67842.1"/>
    <property type="molecule type" value="Genomic_DNA"/>
</dbReference>
<dbReference type="eggNOG" id="COG5479">
    <property type="taxonomic scope" value="Bacteria"/>
</dbReference>
<dbReference type="InterPro" id="IPR029058">
    <property type="entry name" value="AB_hydrolase_fold"/>
</dbReference>
<evidence type="ECO:0008006" key="3">
    <source>
        <dbReference type="Google" id="ProtNLM"/>
    </source>
</evidence>
<dbReference type="PANTHER" id="PTHR48098:SF1">
    <property type="entry name" value="DIACYLGLYCEROL ACYLTRANSFERASE_MYCOLYLTRANSFERASE AG85A"/>
    <property type="match status" value="1"/>
</dbReference>
<gene>
    <name evidence="1" type="ORF">H924_12095</name>
</gene>
<dbReference type="eggNOG" id="COG0627">
    <property type="taxonomic scope" value="Bacteria"/>
</dbReference>
<dbReference type="GO" id="GO:0016747">
    <property type="term" value="F:acyltransferase activity, transferring groups other than amino-acyl groups"/>
    <property type="evidence" value="ECO:0007669"/>
    <property type="project" value="TreeGrafter"/>
</dbReference>
<protein>
    <recommendedName>
        <fullName evidence="3">Trehalose corynomycolyl transferase C</fullName>
    </recommendedName>
</protein>
<dbReference type="AlphaFoldDB" id="M1UW41"/>
<accession>M1UW41</accession>
<reference evidence="1 2" key="1">
    <citation type="submission" date="2013-02" db="EMBL/GenBank/DDBJ databases">
        <title>The complete genome sequence of Corynebacterium callunae DSM 20147.</title>
        <authorList>
            <person name="Ruckert C."/>
            <person name="Albersmeier A."/>
            <person name="Kalinowski J."/>
        </authorList>
    </citation>
    <scope>NUCLEOTIDE SEQUENCE [LARGE SCALE GENOMIC DNA]</scope>
    <source>
        <strain evidence="1 2">DSM 20147</strain>
    </source>
</reference>
<dbReference type="OrthoDB" id="4527292at2"/>